<protein>
    <recommendedName>
        <fullName evidence="3">F-box associated domain-containing protein</fullName>
    </recommendedName>
</protein>
<dbReference type="PANTHER" id="PTHR31790:SF392">
    <property type="entry name" value="F-BOX DOMAIN-CONTAINING PROTEIN"/>
    <property type="match status" value="1"/>
</dbReference>
<comment type="caution">
    <text evidence="1">The sequence shown here is derived from an EMBL/GenBank/DDBJ whole genome shotgun (WGS) entry which is preliminary data.</text>
</comment>
<dbReference type="AlphaFoldDB" id="A0A2G3ACY7"/>
<dbReference type="PANTHER" id="PTHR31790">
    <property type="entry name" value="OS02G0783600 PROTEIN"/>
    <property type="match status" value="1"/>
</dbReference>
<evidence type="ECO:0000313" key="1">
    <source>
        <dbReference type="EMBL" id="PHT92095.1"/>
    </source>
</evidence>
<evidence type="ECO:0000313" key="2">
    <source>
        <dbReference type="Proteomes" id="UP000222542"/>
    </source>
</evidence>
<reference evidence="1 2" key="1">
    <citation type="journal article" date="2014" name="Nat. Genet.">
        <title>Genome sequence of the hot pepper provides insights into the evolution of pungency in Capsicum species.</title>
        <authorList>
            <person name="Kim S."/>
            <person name="Park M."/>
            <person name="Yeom S.I."/>
            <person name="Kim Y.M."/>
            <person name="Lee J.M."/>
            <person name="Lee H.A."/>
            <person name="Seo E."/>
            <person name="Choi J."/>
            <person name="Cheong K."/>
            <person name="Kim K.T."/>
            <person name="Jung K."/>
            <person name="Lee G.W."/>
            <person name="Oh S.K."/>
            <person name="Bae C."/>
            <person name="Kim S.B."/>
            <person name="Lee H.Y."/>
            <person name="Kim S.Y."/>
            <person name="Kim M.S."/>
            <person name="Kang B.C."/>
            <person name="Jo Y.D."/>
            <person name="Yang H.B."/>
            <person name="Jeong H.J."/>
            <person name="Kang W.H."/>
            <person name="Kwon J.K."/>
            <person name="Shin C."/>
            <person name="Lim J.Y."/>
            <person name="Park J.H."/>
            <person name="Huh J.H."/>
            <person name="Kim J.S."/>
            <person name="Kim B.D."/>
            <person name="Cohen O."/>
            <person name="Paran I."/>
            <person name="Suh M.C."/>
            <person name="Lee S.B."/>
            <person name="Kim Y.K."/>
            <person name="Shin Y."/>
            <person name="Noh S.J."/>
            <person name="Park J."/>
            <person name="Seo Y.S."/>
            <person name="Kwon S.Y."/>
            <person name="Kim H.A."/>
            <person name="Park J.M."/>
            <person name="Kim H.J."/>
            <person name="Choi S.B."/>
            <person name="Bosland P.W."/>
            <person name="Reeves G."/>
            <person name="Jo S.H."/>
            <person name="Lee B.W."/>
            <person name="Cho H.T."/>
            <person name="Choi H.S."/>
            <person name="Lee M.S."/>
            <person name="Yu Y."/>
            <person name="Do Choi Y."/>
            <person name="Park B.S."/>
            <person name="van Deynze A."/>
            <person name="Ashrafi H."/>
            <person name="Hill T."/>
            <person name="Kim W.T."/>
            <person name="Pai H.S."/>
            <person name="Ahn H.K."/>
            <person name="Yeam I."/>
            <person name="Giovannoni J.J."/>
            <person name="Rose J.K."/>
            <person name="Sorensen I."/>
            <person name="Lee S.J."/>
            <person name="Kim R.W."/>
            <person name="Choi I.Y."/>
            <person name="Choi B.S."/>
            <person name="Lim J.S."/>
            <person name="Lee Y.H."/>
            <person name="Choi D."/>
        </authorList>
    </citation>
    <scope>NUCLEOTIDE SEQUENCE [LARGE SCALE GENOMIC DNA]</scope>
    <source>
        <strain evidence="2">cv. CM334</strain>
    </source>
</reference>
<sequence length="301" mass="34626">MLHLRWNPDCHFWSSTLPLDEVFKDIQLSDCDRIIGVKIFCSCDGLFLIGIWFEPYVVQPSLLVIWNPSTKESIAIPHSKCPLQMDGDDDGDDDGYYDGPNDVAGSAYGFAYDSTNDDYKVFRIDMYAGYEILSLKNSCWRIIDETSAVETANWMLSGWEYDVFGEIQLPEIVCSQIHFESVVDVDVGVSMLGGMLGVYYKNDKAFDLWLMKNYKDSWMKLFTIPSIEVYSIIPKYMFSNYKVLLCFCFDGETKRYVYRTISGGPSDRFWPLDYVDDGAATIEWNDFVYTESLISPKFMGH</sequence>
<dbReference type="EMBL" id="AYRZ02000002">
    <property type="protein sequence ID" value="PHT92095.1"/>
    <property type="molecule type" value="Genomic_DNA"/>
</dbReference>
<reference evidence="1 2" key="2">
    <citation type="journal article" date="2017" name="Genome Biol.">
        <title>New reference genome sequences of hot pepper reveal the massive evolution of plant disease-resistance genes by retroduplication.</title>
        <authorList>
            <person name="Kim S."/>
            <person name="Park J."/>
            <person name="Yeom S.I."/>
            <person name="Kim Y.M."/>
            <person name="Seo E."/>
            <person name="Kim K.T."/>
            <person name="Kim M.S."/>
            <person name="Lee J.M."/>
            <person name="Cheong K."/>
            <person name="Shin H.S."/>
            <person name="Kim S.B."/>
            <person name="Han K."/>
            <person name="Lee J."/>
            <person name="Park M."/>
            <person name="Lee H.A."/>
            <person name="Lee H.Y."/>
            <person name="Lee Y."/>
            <person name="Oh S."/>
            <person name="Lee J.H."/>
            <person name="Choi E."/>
            <person name="Choi E."/>
            <person name="Lee S.E."/>
            <person name="Jeon J."/>
            <person name="Kim H."/>
            <person name="Choi G."/>
            <person name="Song H."/>
            <person name="Lee J."/>
            <person name="Lee S.C."/>
            <person name="Kwon J.K."/>
            <person name="Lee H.Y."/>
            <person name="Koo N."/>
            <person name="Hong Y."/>
            <person name="Kim R.W."/>
            <person name="Kang W.H."/>
            <person name="Huh J.H."/>
            <person name="Kang B.C."/>
            <person name="Yang T.J."/>
            <person name="Lee Y.H."/>
            <person name="Bennetzen J.L."/>
            <person name="Choi D."/>
        </authorList>
    </citation>
    <scope>NUCLEOTIDE SEQUENCE [LARGE SCALE GENOMIC DNA]</scope>
    <source>
        <strain evidence="2">cv. CM334</strain>
    </source>
</reference>
<keyword evidence="2" id="KW-1185">Reference proteome</keyword>
<dbReference type="InterPro" id="IPR052361">
    <property type="entry name" value="F-box_domain"/>
</dbReference>
<dbReference type="Proteomes" id="UP000222542">
    <property type="component" value="Unassembled WGS sequence"/>
</dbReference>
<proteinExistence type="predicted"/>
<organism evidence="1 2">
    <name type="scientific">Capsicum annuum</name>
    <name type="common">Capsicum pepper</name>
    <dbReference type="NCBI Taxonomy" id="4072"/>
    <lineage>
        <taxon>Eukaryota</taxon>
        <taxon>Viridiplantae</taxon>
        <taxon>Streptophyta</taxon>
        <taxon>Embryophyta</taxon>
        <taxon>Tracheophyta</taxon>
        <taxon>Spermatophyta</taxon>
        <taxon>Magnoliopsida</taxon>
        <taxon>eudicotyledons</taxon>
        <taxon>Gunneridae</taxon>
        <taxon>Pentapetalae</taxon>
        <taxon>asterids</taxon>
        <taxon>lamiids</taxon>
        <taxon>Solanales</taxon>
        <taxon>Solanaceae</taxon>
        <taxon>Solanoideae</taxon>
        <taxon>Capsiceae</taxon>
        <taxon>Capsicum</taxon>
    </lineage>
</organism>
<accession>A0A2G3ACY7</accession>
<evidence type="ECO:0008006" key="3">
    <source>
        <dbReference type="Google" id="ProtNLM"/>
    </source>
</evidence>
<gene>
    <name evidence="1" type="ORF">T459_07208</name>
</gene>
<dbReference type="Gramene" id="PHT92095">
    <property type="protein sequence ID" value="PHT92095"/>
    <property type="gene ID" value="T459_07208"/>
</dbReference>
<name>A0A2G3ACY7_CAPAN</name>